<dbReference type="GO" id="GO:0046872">
    <property type="term" value="F:metal ion binding"/>
    <property type="evidence" value="ECO:0007669"/>
    <property type="project" value="UniProtKB-KW"/>
</dbReference>
<dbReference type="GO" id="GO:0004114">
    <property type="term" value="F:3',5'-cyclic-nucleotide phosphodiesterase activity"/>
    <property type="evidence" value="ECO:0007669"/>
    <property type="project" value="InterPro"/>
</dbReference>
<feature type="domain" description="PDEase" evidence="6">
    <location>
        <begin position="101"/>
        <end position="269"/>
    </location>
</feature>
<dbReference type="VEuPathDB" id="ToxoDB:EPH_0045810"/>
<dbReference type="InterPro" id="IPR036971">
    <property type="entry name" value="PDEase_catalytic_dom_sf"/>
</dbReference>
<gene>
    <name evidence="7" type="ORF">EPH_0045810</name>
</gene>
<dbReference type="EMBL" id="HG691318">
    <property type="protein sequence ID" value="CDI76236.1"/>
    <property type="molecule type" value="Genomic_DNA"/>
</dbReference>
<dbReference type="CDD" id="cd00077">
    <property type="entry name" value="HDc"/>
    <property type="match status" value="1"/>
</dbReference>
<feature type="region of interest" description="Disordered" evidence="5">
    <location>
        <begin position="29"/>
        <end position="78"/>
    </location>
</feature>
<evidence type="ECO:0000259" key="6">
    <source>
        <dbReference type="PROSITE" id="PS51845"/>
    </source>
</evidence>
<feature type="binding site" evidence="4">
    <location>
        <position position="181"/>
    </location>
    <ligand>
        <name>Zn(2+)</name>
        <dbReference type="ChEBI" id="CHEBI:29105"/>
        <label>1</label>
    </ligand>
</feature>
<feature type="binding site" evidence="4">
    <location>
        <position position="218"/>
    </location>
    <ligand>
        <name>Zn(2+)</name>
        <dbReference type="ChEBI" id="CHEBI:29105"/>
        <label>2</label>
    </ligand>
</feature>
<sequence>MQQVVYRQLELPLKTSDVIDVIVLAMQERMQQREEREEENEEESEEASQEEKSTEQTNPEPEPLAYTDSAPPPKQRRDPVWWMCSTASLKVRIPPNHVIQSQFDLASVSSFDVKAYTMHDLLDWDFHVLSLPQPEAVRLCRDLLVYYADRAALGIRGEVIMNFCGALHANYLPNPYHNFYHALNVVQVLCLLLALPDVGARFSPTDYFVLSVAALGHDLGHPGFNNLFMQRNHTWPARIYSNASILENYHAASLLQILRAPHMNVHRGV</sequence>
<evidence type="ECO:0000313" key="7">
    <source>
        <dbReference type="EMBL" id="CDI76236.1"/>
    </source>
</evidence>
<evidence type="ECO:0000256" key="2">
    <source>
        <dbReference type="ARBA" id="ARBA00022801"/>
    </source>
</evidence>
<proteinExistence type="predicted"/>
<reference evidence="7" key="1">
    <citation type="submission" date="2013-10" db="EMBL/GenBank/DDBJ databases">
        <title>Genomic analysis of the causative agents of coccidiosis in chickens.</title>
        <authorList>
            <person name="Reid A.J."/>
            <person name="Blake D."/>
            <person name="Billington K."/>
            <person name="Browne H."/>
            <person name="Dunn M."/>
            <person name="Hung S."/>
            <person name="Kawahara F."/>
            <person name="Miranda-Saavedra D."/>
            <person name="Mourier T."/>
            <person name="Nagra H."/>
            <person name="Otto T.D."/>
            <person name="Rawlings N."/>
            <person name="Sanchez A."/>
            <person name="Sanders M."/>
            <person name="Subramaniam C."/>
            <person name="Tay Y."/>
            <person name="Dear P."/>
            <person name="Doerig C."/>
            <person name="Gruber A."/>
            <person name="Parkinson J."/>
            <person name="Shirley M."/>
            <person name="Wan K.L."/>
            <person name="Berriman M."/>
            <person name="Tomley F."/>
            <person name="Pain A."/>
        </authorList>
    </citation>
    <scope>NUCLEOTIDE SEQUENCE [LARGE SCALE GENOMIC DNA]</scope>
    <source>
        <strain evidence="7">Houghton</strain>
    </source>
</reference>
<dbReference type="PROSITE" id="PS51845">
    <property type="entry name" value="PDEASE_I_2"/>
    <property type="match status" value="1"/>
</dbReference>
<reference evidence="7" key="2">
    <citation type="submission" date="2013-10" db="EMBL/GenBank/DDBJ databases">
        <authorList>
            <person name="Aslett M."/>
        </authorList>
    </citation>
    <scope>NUCLEOTIDE SEQUENCE [LARGE SCALE GENOMIC DNA]</scope>
    <source>
        <strain evidence="7">Houghton</strain>
    </source>
</reference>
<keyword evidence="1 4" id="KW-0479">Metal-binding</keyword>
<evidence type="ECO:0000256" key="5">
    <source>
        <dbReference type="SAM" id="MobiDB-lite"/>
    </source>
</evidence>
<dbReference type="InterPro" id="IPR003607">
    <property type="entry name" value="HD/PDEase_dom"/>
</dbReference>
<dbReference type="InterPro" id="IPR023088">
    <property type="entry name" value="PDEase"/>
</dbReference>
<feature type="compositionally biased region" description="Acidic residues" evidence="5">
    <location>
        <begin position="36"/>
        <end position="48"/>
    </location>
</feature>
<dbReference type="Proteomes" id="UP000018201">
    <property type="component" value="Unassembled WGS sequence"/>
</dbReference>
<feature type="binding site" evidence="4">
    <location>
        <position position="217"/>
    </location>
    <ligand>
        <name>Zn(2+)</name>
        <dbReference type="ChEBI" id="CHEBI:29105"/>
        <label>1</label>
    </ligand>
</feature>
<dbReference type="GO" id="GO:0007165">
    <property type="term" value="P:signal transduction"/>
    <property type="evidence" value="ECO:0007669"/>
    <property type="project" value="InterPro"/>
</dbReference>
<feature type="active site" description="Proton donor" evidence="3">
    <location>
        <position position="177"/>
    </location>
</feature>
<keyword evidence="2" id="KW-0378">Hydrolase</keyword>
<evidence type="ECO:0000256" key="4">
    <source>
        <dbReference type="PIRSR" id="PIRSR623088-3"/>
    </source>
</evidence>
<protein>
    <submittedName>
        <fullName evidence="7">High-affinity cGMP-specific 3',5'-cyclic phosphodiesterase 9A, putative</fullName>
    </submittedName>
</protein>
<dbReference type="PROSITE" id="PS00126">
    <property type="entry name" value="PDEASE_I_1"/>
    <property type="match status" value="1"/>
</dbReference>
<evidence type="ECO:0000256" key="3">
    <source>
        <dbReference type="PIRSR" id="PIRSR623088-1"/>
    </source>
</evidence>
<dbReference type="InterPro" id="IPR002073">
    <property type="entry name" value="PDEase_catalytic_dom"/>
</dbReference>
<name>U6G7K8_9EIME</name>
<dbReference type="PANTHER" id="PTHR11347">
    <property type="entry name" value="CYCLIC NUCLEOTIDE PHOSPHODIESTERASE"/>
    <property type="match status" value="1"/>
</dbReference>
<dbReference type="Pfam" id="PF00233">
    <property type="entry name" value="PDEase_I"/>
    <property type="match status" value="1"/>
</dbReference>
<accession>U6G7K8</accession>
<organism evidence="7 8">
    <name type="scientific">Eimeria praecox</name>
    <dbReference type="NCBI Taxonomy" id="51316"/>
    <lineage>
        <taxon>Eukaryota</taxon>
        <taxon>Sar</taxon>
        <taxon>Alveolata</taxon>
        <taxon>Apicomplexa</taxon>
        <taxon>Conoidasida</taxon>
        <taxon>Coccidia</taxon>
        <taxon>Eucoccidiorida</taxon>
        <taxon>Eimeriorina</taxon>
        <taxon>Eimeriidae</taxon>
        <taxon>Eimeria</taxon>
    </lineage>
</organism>
<evidence type="ECO:0000313" key="8">
    <source>
        <dbReference type="Proteomes" id="UP000018201"/>
    </source>
</evidence>
<dbReference type="SUPFAM" id="SSF109604">
    <property type="entry name" value="HD-domain/PDEase-like"/>
    <property type="match status" value="1"/>
</dbReference>
<dbReference type="Gene3D" id="1.10.1300.10">
    <property type="entry name" value="3'5'-cyclic nucleotide phosphodiesterase, catalytic domain"/>
    <property type="match status" value="1"/>
</dbReference>
<feature type="binding site" evidence="4">
    <location>
        <position position="218"/>
    </location>
    <ligand>
        <name>Zn(2+)</name>
        <dbReference type="ChEBI" id="CHEBI:29105"/>
        <label>1</label>
    </ligand>
</feature>
<dbReference type="OrthoDB" id="346746at2759"/>
<dbReference type="PRINTS" id="PR00387">
    <property type="entry name" value="PDIESTERASE1"/>
</dbReference>
<evidence type="ECO:0000256" key="1">
    <source>
        <dbReference type="ARBA" id="ARBA00022723"/>
    </source>
</evidence>
<keyword evidence="8" id="KW-1185">Reference proteome</keyword>
<dbReference type="InterPro" id="IPR023174">
    <property type="entry name" value="PDEase_CS"/>
</dbReference>
<dbReference type="AlphaFoldDB" id="U6G7K8"/>